<keyword evidence="2" id="KW-1185">Reference proteome</keyword>
<accession>A0AAV1BBU0</accession>
<dbReference type="EMBL" id="OX451741">
    <property type="protein sequence ID" value="CAI8619945.1"/>
    <property type="molecule type" value="Genomic_DNA"/>
</dbReference>
<protein>
    <submittedName>
        <fullName evidence="1">Uncharacterized protein</fullName>
    </submittedName>
</protein>
<dbReference type="Proteomes" id="UP001157006">
    <property type="component" value="Chromosome 6"/>
</dbReference>
<proteinExistence type="predicted"/>
<evidence type="ECO:0000313" key="1">
    <source>
        <dbReference type="EMBL" id="CAI8619945.1"/>
    </source>
</evidence>
<dbReference type="AlphaFoldDB" id="A0AAV1BBU0"/>
<reference evidence="1 2" key="1">
    <citation type="submission" date="2023-01" db="EMBL/GenBank/DDBJ databases">
        <authorList>
            <person name="Kreplak J."/>
        </authorList>
    </citation>
    <scope>NUCLEOTIDE SEQUENCE [LARGE SCALE GENOMIC DNA]</scope>
</reference>
<organism evidence="1 2">
    <name type="scientific">Vicia faba</name>
    <name type="common">Broad bean</name>
    <name type="synonym">Faba vulgaris</name>
    <dbReference type="NCBI Taxonomy" id="3906"/>
    <lineage>
        <taxon>Eukaryota</taxon>
        <taxon>Viridiplantae</taxon>
        <taxon>Streptophyta</taxon>
        <taxon>Embryophyta</taxon>
        <taxon>Tracheophyta</taxon>
        <taxon>Spermatophyta</taxon>
        <taxon>Magnoliopsida</taxon>
        <taxon>eudicotyledons</taxon>
        <taxon>Gunneridae</taxon>
        <taxon>Pentapetalae</taxon>
        <taxon>rosids</taxon>
        <taxon>fabids</taxon>
        <taxon>Fabales</taxon>
        <taxon>Fabaceae</taxon>
        <taxon>Papilionoideae</taxon>
        <taxon>50 kb inversion clade</taxon>
        <taxon>NPAAA clade</taxon>
        <taxon>Hologalegina</taxon>
        <taxon>IRL clade</taxon>
        <taxon>Fabeae</taxon>
        <taxon>Vicia</taxon>
    </lineage>
</organism>
<name>A0AAV1BBU0_VICFA</name>
<evidence type="ECO:0000313" key="2">
    <source>
        <dbReference type="Proteomes" id="UP001157006"/>
    </source>
</evidence>
<gene>
    <name evidence="1" type="ORF">VFH_VI195360</name>
</gene>
<sequence length="160" mass="17525">MQRMCAMGAGRKCDRPCAESDAGLSGEVCVVVLRSCGVDSEGDRRFGPSRLLRAEGFLNEEGGGYLQGTPMLKSVGVLADNRVEVRIDHYLTLWKQRVFIAPSAGPRFLHWAGRIWPNGGTARSYVGSGDQHVVPSLDVVREVRADRDAVSTEYRWGNGD</sequence>